<accession>A0ABR1TQ25</accession>
<reference evidence="2 3" key="1">
    <citation type="submission" date="2023-01" db="EMBL/GenBank/DDBJ databases">
        <title>Analysis of 21 Apiospora genomes using comparative genomics revels a genus with tremendous synthesis potential of carbohydrate active enzymes and secondary metabolites.</title>
        <authorList>
            <person name="Sorensen T."/>
        </authorList>
    </citation>
    <scope>NUCLEOTIDE SEQUENCE [LARGE SCALE GENOMIC DNA]</scope>
    <source>
        <strain evidence="2 3">CBS 135458</strain>
    </source>
</reference>
<dbReference type="GO" id="GO:0032259">
    <property type="term" value="P:methylation"/>
    <property type="evidence" value="ECO:0007669"/>
    <property type="project" value="UniProtKB-KW"/>
</dbReference>
<dbReference type="PANTHER" id="PTHR45036:SF1">
    <property type="entry name" value="METHYLTRANSFERASE LIKE 7A"/>
    <property type="match status" value="1"/>
</dbReference>
<dbReference type="InterPro" id="IPR052356">
    <property type="entry name" value="Thiol_S-MT"/>
</dbReference>
<dbReference type="RefSeq" id="XP_066710978.1">
    <property type="nucleotide sequence ID" value="XM_066861868.1"/>
</dbReference>
<dbReference type="PANTHER" id="PTHR45036">
    <property type="entry name" value="METHYLTRANSFERASE LIKE 7B"/>
    <property type="match status" value="1"/>
</dbReference>
<gene>
    <name evidence="2" type="ORF">PG994_010459</name>
</gene>
<keyword evidence="3" id="KW-1185">Reference proteome</keyword>
<keyword evidence="2" id="KW-0808">Transferase</keyword>
<dbReference type="CDD" id="cd02440">
    <property type="entry name" value="AdoMet_MTases"/>
    <property type="match status" value="1"/>
</dbReference>
<evidence type="ECO:0000256" key="1">
    <source>
        <dbReference type="SAM" id="MobiDB-lite"/>
    </source>
</evidence>
<evidence type="ECO:0000313" key="2">
    <source>
        <dbReference type="EMBL" id="KAK8048729.1"/>
    </source>
</evidence>
<evidence type="ECO:0000313" key="3">
    <source>
        <dbReference type="Proteomes" id="UP001480595"/>
    </source>
</evidence>
<name>A0ABR1TQ25_9PEZI</name>
<dbReference type="EMBL" id="JAQQWL010000011">
    <property type="protein sequence ID" value="KAK8048729.1"/>
    <property type="molecule type" value="Genomic_DNA"/>
</dbReference>
<dbReference type="Proteomes" id="UP001480595">
    <property type="component" value="Unassembled WGS sequence"/>
</dbReference>
<feature type="region of interest" description="Disordered" evidence="1">
    <location>
        <begin position="141"/>
        <end position="162"/>
    </location>
</feature>
<keyword evidence="2" id="KW-0489">Methyltransferase</keyword>
<dbReference type="GeneID" id="92094931"/>
<dbReference type="Gene3D" id="3.40.50.150">
    <property type="entry name" value="Vaccinia Virus protein VP39"/>
    <property type="match status" value="1"/>
</dbReference>
<dbReference type="SUPFAM" id="SSF53335">
    <property type="entry name" value="S-adenosyl-L-methionine-dependent methyltransferases"/>
    <property type="match status" value="1"/>
</dbReference>
<organism evidence="2 3">
    <name type="scientific">Apiospora phragmitis</name>
    <dbReference type="NCBI Taxonomy" id="2905665"/>
    <lineage>
        <taxon>Eukaryota</taxon>
        <taxon>Fungi</taxon>
        <taxon>Dikarya</taxon>
        <taxon>Ascomycota</taxon>
        <taxon>Pezizomycotina</taxon>
        <taxon>Sordariomycetes</taxon>
        <taxon>Xylariomycetidae</taxon>
        <taxon>Amphisphaeriales</taxon>
        <taxon>Apiosporaceae</taxon>
        <taxon>Apiospora</taxon>
    </lineage>
</organism>
<dbReference type="GO" id="GO:0008168">
    <property type="term" value="F:methyltransferase activity"/>
    <property type="evidence" value="ECO:0007669"/>
    <property type="project" value="UniProtKB-KW"/>
</dbReference>
<sequence length="327" mass="36165">MATLAQIQEIFLSFLNPWQFMFFAASWFPGTVVRLVRDGKFGVLLSPSQLKDAWFSNFWDWFAPRLRLNAGPRVIPLLEGRTTGGRIVEEPVGPGIGGTVIEIGAGSGNWVDIFSNKHLVQQQGQIAGAAAEVSSSGAEAVETGGTATQRGGGGGEKGPTKSAREAITRVYGVEPNRDQHTSLRRKVKEAGLEGVYTIVPVGIEDLDNPAKWDGKVEKGSADCIVSILCLCSIPEPRENLRELYGYLKKGGRWYVYEHVKRDEGWGMRAYQAFVNIAWPHFLGGCQLCRPTEQWLREAGPWEKIDVGHPLDEQWHHTLPHILGVFTK</sequence>
<dbReference type="Pfam" id="PF13489">
    <property type="entry name" value="Methyltransf_23"/>
    <property type="match status" value="1"/>
</dbReference>
<protein>
    <submittedName>
        <fullName evidence="2">S-adenosyl-L-methionine-dependent methyltransferase</fullName>
    </submittedName>
</protein>
<comment type="caution">
    <text evidence="2">The sequence shown here is derived from an EMBL/GenBank/DDBJ whole genome shotgun (WGS) entry which is preliminary data.</text>
</comment>
<proteinExistence type="predicted"/>
<dbReference type="InterPro" id="IPR029063">
    <property type="entry name" value="SAM-dependent_MTases_sf"/>
</dbReference>